<comment type="cofactor">
    <cofactor evidence="1">
        <name>heme</name>
        <dbReference type="ChEBI" id="CHEBI:30413"/>
    </cofactor>
</comment>
<dbReference type="InterPro" id="IPR002397">
    <property type="entry name" value="Cyt_P450_B"/>
</dbReference>
<dbReference type="PRINTS" id="PR00359">
    <property type="entry name" value="BP450"/>
</dbReference>
<keyword evidence="4 8" id="KW-0479">Metal-binding</keyword>
<evidence type="ECO:0000256" key="1">
    <source>
        <dbReference type="ARBA" id="ARBA00001971"/>
    </source>
</evidence>
<dbReference type="PANTHER" id="PTHR46696:SF4">
    <property type="entry name" value="BIOTIN BIOSYNTHESIS CYTOCHROME P450"/>
    <property type="match status" value="1"/>
</dbReference>
<organism evidence="9 10">
    <name type="scientific">Mycobacterium persicum</name>
    <dbReference type="NCBI Taxonomy" id="1487726"/>
    <lineage>
        <taxon>Bacteria</taxon>
        <taxon>Bacillati</taxon>
        <taxon>Actinomycetota</taxon>
        <taxon>Actinomycetes</taxon>
        <taxon>Mycobacteriales</taxon>
        <taxon>Mycobacteriaceae</taxon>
        <taxon>Mycobacterium</taxon>
    </lineage>
</organism>
<evidence type="ECO:0000256" key="7">
    <source>
        <dbReference type="ARBA" id="ARBA00023033"/>
    </source>
</evidence>
<dbReference type="InterPro" id="IPR001128">
    <property type="entry name" value="Cyt_P450"/>
</dbReference>
<gene>
    <name evidence="9" type="ORF">LAUMK4_05538</name>
</gene>
<protein>
    <submittedName>
        <fullName evidence="9">Cytochrome P450 144</fullName>
        <ecNumber evidence="9">1.14.-.-</ecNumber>
    </submittedName>
</protein>
<evidence type="ECO:0000256" key="6">
    <source>
        <dbReference type="ARBA" id="ARBA00023004"/>
    </source>
</evidence>
<evidence type="ECO:0000256" key="5">
    <source>
        <dbReference type="ARBA" id="ARBA00023002"/>
    </source>
</evidence>
<comment type="similarity">
    <text evidence="2 8">Belongs to the cytochrome P450 family.</text>
</comment>
<dbReference type="PROSITE" id="PS00086">
    <property type="entry name" value="CYTOCHROME_P450"/>
    <property type="match status" value="1"/>
</dbReference>
<accession>A0ABY6RSF4</accession>
<proteinExistence type="inferred from homology"/>
<dbReference type="InterPro" id="IPR036396">
    <property type="entry name" value="Cyt_P450_sf"/>
</dbReference>
<dbReference type="EC" id="1.14.-.-" evidence="9"/>
<keyword evidence="5 8" id="KW-0560">Oxidoreductase</keyword>
<dbReference type="Proteomes" id="UP000271464">
    <property type="component" value="Unassembled WGS sequence"/>
</dbReference>
<evidence type="ECO:0000256" key="2">
    <source>
        <dbReference type="ARBA" id="ARBA00010617"/>
    </source>
</evidence>
<keyword evidence="3 8" id="KW-0349">Heme</keyword>
<dbReference type="SUPFAM" id="SSF48264">
    <property type="entry name" value="Cytochrome P450"/>
    <property type="match status" value="1"/>
</dbReference>
<name>A0ABY6RSF4_9MYCO</name>
<sequence length="492" mass="53059">MEGGTLDERAEQQTGRVPILTMTATIDPAEFFGDAAIQDPYPLYARLRSDGGVHRVGDSEFYVVSSWAAITDVVSRPEVFSSNLTATMTFTPAGGVVPFPMDGVGGRTHILVTADDPVHASHRKLMVGQFTAKRVQALQPLITRVFETLWATAAYDGTIEWMDAVANRLPMSVVADLIGVPEADADQLARWGYASTQLLDGLMSVDELAASMAAIGELSAYITTRLRLAATSPRDDLMAVLAKACAAGELDAFTAQLILVSLFSAGGESTASLLGTAVAILSTDAALQRRLRDQPDLLGVFIEETLRLEPPFRAHYRHVLGDTELAGAALPRNSRVLLLWGAANRDPAHFEAPDKFRLDRPISKGHMSFGKGIHFCLGAPLARLEAATVLRMLLDRTEWFEAADVSRGSTAGTPAGVEPQEPVTMTFPHSRLWVSSSNAASARSSGKRWVISAERSRRASRSTASSNRVGYSMEPRMVNSFISTLRKLTGTA</sequence>
<dbReference type="Pfam" id="PF00067">
    <property type="entry name" value="p450"/>
    <property type="match status" value="1"/>
</dbReference>
<dbReference type="EMBL" id="UPHM01000150">
    <property type="protein sequence ID" value="VBA31679.1"/>
    <property type="molecule type" value="Genomic_DNA"/>
</dbReference>
<evidence type="ECO:0000256" key="4">
    <source>
        <dbReference type="ARBA" id="ARBA00022723"/>
    </source>
</evidence>
<dbReference type="PANTHER" id="PTHR46696">
    <property type="entry name" value="P450, PUTATIVE (EUROFUNG)-RELATED"/>
    <property type="match status" value="1"/>
</dbReference>
<dbReference type="Gene3D" id="1.10.630.10">
    <property type="entry name" value="Cytochrome P450"/>
    <property type="match status" value="1"/>
</dbReference>
<evidence type="ECO:0000256" key="8">
    <source>
        <dbReference type="RuleBase" id="RU000461"/>
    </source>
</evidence>
<comment type="caution">
    <text evidence="9">The sequence shown here is derived from an EMBL/GenBank/DDBJ whole genome shotgun (WGS) entry which is preliminary data.</text>
</comment>
<evidence type="ECO:0000256" key="3">
    <source>
        <dbReference type="ARBA" id="ARBA00022617"/>
    </source>
</evidence>
<dbReference type="PRINTS" id="PR00385">
    <property type="entry name" value="P450"/>
</dbReference>
<dbReference type="GO" id="GO:0016491">
    <property type="term" value="F:oxidoreductase activity"/>
    <property type="evidence" value="ECO:0007669"/>
    <property type="project" value="UniProtKB-KW"/>
</dbReference>
<keyword evidence="10" id="KW-1185">Reference proteome</keyword>
<keyword evidence="6 8" id="KW-0408">Iron</keyword>
<evidence type="ECO:0000313" key="9">
    <source>
        <dbReference type="EMBL" id="VBA31679.1"/>
    </source>
</evidence>
<evidence type="ECO:0000313" key="10">
    <source>
        <dbReference type="Proteomes" id="UP000271464"/>
    </source>
</evidence>
<keyword evidence="7 8" id="KW-0503">Monooxygenase</keyword>
<reference evidence="9 10" key="1">
    <citation type="submission" date="2018-09" db="EMBL/GenBank/DDBJ databases">
        <authorList>
            <person name="Tagini F."/>
        </authorList>
    </citation>
    <scope>NUCLEOTIDE SEQUENCE [LARGE SCALE GENOMIC DNA]</scope>
    <source>
        <strain evidence="9 10">MK4</strain>
    </source>
</reference>
<dbReference type="InterPro" id="IPR017972">
    <property type="entry name" value="Cyt_P450_CS"/>
</dbReference>